<feature type="compositionally biased region" description="Basic and acidic residues" evidence="5">
    <location>
        <begin position="42"/>
        <end position="59"/>
    </location>
</feature>
<comment type="caution">
    <text evidence="6">The sequence shown here is derived from an EMBL/GenBank/DDBJ whole genome shotgun (WGS) entry which is preliminary data.</text>
</comment>
<evidence type="ECO:0000256" key="4">
    <source>
        <dbReference type="ARBA" id="ARBA00022737"/>
    </source>
</evidence>
<keyword evidence="2" id="KW-0963">Cytoplasm</keyword>
<dbReference type="Gene3D" id="3.80.10.10">
    <property type="entry name" value="Ribonuclease Inhibitor"/>
    <property type="match status" value="2"/>
</dbReference>
<feature type="compositionally biased region" description="Polar residues" evidence="5">
    <location>
        <begin position="112"/>
        <end position="136"/>
    </location>
</feature>
<dbReference type="SMART" id="SM00369">
    <property type="entry name" value="LRR_TYP"/>
    <property type="match status" value="3"/>
</dbReference>
<dbReference type="SUPFAM" id="SSF52058">
    <property type="entry name" value="L domain-like"/>
    <property type="match status" value="1"/>
</dbReference>
<dbReference type="PROSITE" id="PS51450">
    <property type="entry name" value="LRR"/>
    <property type="match status" value="1"/>
</dbReference>
<dbReference type="InterPro" id="IPR001611">
    <property type="entry name" value="Leu-rich_rpt"/>
</dbReference>
<evidence type="ECO:0000256" key="1">
    <source>
        <dbReference type="ARBA" id="ARBA00004496"/>
    </source>
</evidence>
<feature type="compositionally biased region" description="Low complexity" evidence="5">
    <location>
        <begin position="783"/>
        <end position="801"/>
    </location>
</feature>
<evidence type="ECO:0000256" key="3">
    <source>
        <dbReference type="ARBA" id="ARBA00022614"/>
    </source>
</evidence>
<name>A0AAD5UF02_9FUNG</name>
<reference evidence="6" key="1">
    <citation type="submission" date="2020-05" db="EMBL/GenBank/DDBJ databases">
        <title>Phylogenomic resolution of chytrid fungi.</title>
        <authorList>
            <person name="Stajich J.E."/>
            <person name="Amses K."/>
            <person name="Simmons R."/>
            <person name="Seto K."/>
            <person name="Myers J."/>
            <person name="Bonds A."/>
            <person name="Quandt C.A."/>
            <person name="Barry K."/>
            <person name="Liu P."/>
            <person name="Grigoriev I."/>
            <person name="Longcore J.E."/>
            <person name="James T.Y."/>
        </authorList>
    </citation>
    <scope>NUCLEOTIDE SEQUENCE</scope>
    <source>
        <strain evidence="6">PLAUS21</strain>
    </source>
</reference>
<dbReference type="InterPro" id="IPR003591">
    <property type="entry name" value="Leu-rich_rpt_typical-subtyp"/>
</dbReference>
<proteinExistence type="predicted"/>
<accession>A0AAD5UF02</accession>
<dbReference type="GO" id="GO:0005634">
    <property type="term" value="C:nucleus"/>
    <property type="evidence" value="ECO:0007669"/>
    <property type="project" value="TreeGrafter"/>
</dbReference>
<feature type="compositionally biased region" description="Polar residues" evidence="5">
    <location>
        <begin position="60"/>
        <end position="72"/>
    </location>
</feature>
<dbReference type="PANTHER" id="PTHR22710">
    <property type="entry name" value="X-RAY RADIATION RESISTANCE ASSOCIATED PROTEIN 1 XRRA1"/>
    <property type="match status" value="1"/>
</dbReference>
<dbReference type="PANTHER" id="PTHR22710:SF2">
    <property type="entry name" value="X-RAY RADIATION RESISTANCE-ASSOCIATED PROTEIN 1"/>
    <property type="match status" value="1"/>
</dbReference>
<dbReference type="GO" id="GO:0005737">
    <property type="term" value="C:cytoplasm"/>
    <property type="evidence" value="ECO:0007669"/>
    <property type="project" value="UniProtKB-SubCell"/>
</dbReference>
<dbReference type="EMBL" id="JADGKB010000051">
    <property type="protein sequence ID" value="KAJ3256406.1"/>
    <property type="molecule type" value="Genomic_DNA"/>
</dbReference>
<feature type="region of interest" description="Disordered" evidence="5">
    <location>
        <begin position="1"/>
        <end position="159"/>
    </location>
</feature>
<feature type="compositionally biased region" description="Basic and acidic residues" evidence="5">
    <location>
        <begin position="811"/>
        <end position="824"/>
    </location>
</feature>
<feature type="compositionally biased region" description="Basic and acidic residues" evidence="5">
    <location>
        <begin position="146"/>
        <end position="159"/>
    </location>
</feature>
<evidence type="ECO:0000313" key="6">
    <source>
        <dbReference type="EMBL" id="KAJ3256406.1"/>
    </source>
</evidence>
<dbReference type="AlphaFoldDB" id="A0AAD5UF02"/>
<dbReference type="Proteomes" id="UP001210925">
    <property type="component" value="Unassembled WGS sequence"/>
</dbReference>
<dbReference type="Pfam" id="PF13855">
    <property type="entry name" value="LRR_8"/>
    <property type="match status" value="1"/>
</dbReference>
<evidence type="ECO:0000313" key="7">
    <source>
        <dbReference type="Proteomes" id="UP001210925"/>
    </source>
</evidence>
<dbReference type="InterPro" id="IPR032675">
    <property type="entry name" value="LRR_dom_sf"/>
</dbReference>
<gene>
    <name evidence="6" type="ORF">HK103_005535</name>
</gene>
<evidence type="ECO:0000256" key="2">
    <source>
        <dbReference type="ARBA" id="ARBA00022490"/>
    </source>
</evidence>
<protein>
    <submittedName>
        <fullName evidence="6">Uncharacterized protein</fullName>
    </submittedName>
</protein>
<keyword evidence="7" id="KW-1185">Reference proteome</keyword>
<feature type="compositionally biased region" description="Low complexity" evidence="5">
    <location>
        <begin position="17"/>
        <end position="32"/>
    </location>
</feature>
<keyword evidence="4" id="KW-0677">Repeat</keyword>
<feature type="region of interest" description="Disordered" evidence="5">
    <location>
        <begin position="783"/>
        <end position="840"/>
    </location>
</feature>
<sequence>MSEYDKEIQSALEDELISQPSSNRYSQSSSIPKSSALGSKSDLGERDPFPQEQGEKQLEENPQASEIHSNQGDIPEEGLQLHTTEMGETEKQEDIVDLQEGAERGGTENQDENAQSGKEGENIQSESQGQNIQSGIQEEEQTDSVEPEKTKKEESEKQVIKAEVPEKDYKKNKELELDLEFQEVQYANPNVIEETFENPIVFDEADGQVPHVSIKQNELHEKKLKSVRIEDNAIIQSRWPTSVRAISRFSHHSEKHSARSKRNESSLKQSIPEFQVQKINGKYTEIPHLLDAPAEDPDQVYSLDLSRKSLEFVIEDDMTMFTNLHTLIVAENALPFARLGLLPALRKLNFSCNGLKSLDLEVDGRFQNLEYLDLSFNNINRAAMIVLATLPKLNYLDLTSNRIKTIHPDILDMHNWRDNVIELILPLQVAAMDFDFESNAKSTEVHSEKFRFDDVHKDSTLPDFKLDLYETSGVSNSIMNSNVSDNLEAHGSLYEIPKTIGFQALHTLILDKNPLGNSPDPQFWKVLGSLTCIQKLSLNYAHIKSIRPVIPDILLSKSGPEIMFMHPDILPKSELFLSLTDLYLTHNLIDDFDCLVGFICLRKIERIFLEGNPIMKSFVPNHLLSKKRAASAKLRNSIINVGEDFDLYAYLENVFKIKIADACYQPPLSHITGELISISPSRTNTLPQAISKKGPREFLHKRINKFNSNISNPHRVQDVKLTSKTKIKERTARRHYQFTDNDLEVIVQSGKIPTIKSLMEYANKQEQVKLAEPKEEIQHAISIIESNTESSEKNTSSLNESSEIDNPSPDDIDRNSTTHNESGEHQASNSDELNYDPDKRDDTFITGVHITGTMNRNVAFSVAPISQDVQKEESVQFEYESESDNETIALPTSIIATVKALRTSLRNPGIIQRQSNMKKKIKSKREIHGNHT</sequence>
<keyword evidence="3" id="KW-0433">Leucine-rich repeat</keyword>
<organism evidence="6 7">
    <name type="scientific">Boothiomyces macroporosus</name>
    <dbReference type="NCBI Taxonomy" id="261099"/>
    <lineage>
        <taxon>Eukaryota</taxon>
        <taxon>Fungi</taxon>
        <taxon>Fungi incertae sedis</taxon>
        <taxon>Chytridiomycota</taxon>
        <taxon>Chytridiomycota incertae sedis</taxon>
        <taxon>Chytridiomycetes</taxon>
        <taxon>Rhizophydiales</taxon>
        <taxon>Terramycetaceae</taxon>
        <taxon>Boothiomyces</taxon>
    </lineage>
</organism>
<comment type="subcellular location">
    <subcellularLocation>
        <location evidence="1">Cytoplasm</location>
    </subcellularLocation>
</comment>
<evidence type="ECO:0000256" key="5">
    <source>
        <dbReference type="SAM" id="MobiDB-lite"/>
    </source>
</evidence>